<evidence type="ECO:0000313" key="3">
    <source>
        <dbReference type="Proteomes" id="UP000007431"/>
    </source>
</evidence>
<evidence type="ECO:0000256" key="1">
    <source>
        <dbReference type="SAM" id="MobiDB-lite"/>
    </source>
</evidence>
<accession>D8PVB0</accession>
<name>D8PVB0_SCHCM</name>
<proteinExistence type="predicted"/>
<dbReference type="InParanoid" id="D8PVB0"/>
<dbReference type="Proteomes" id="UP000007431">
    <property type="component" value="Unassembled WGS sequence"/>
</dbReference>
<feature type="region of interest" description="Disordered" evidence="1">
    <location>
        <begin position="429"/>
        <end position="470"/>
    </location>
</feature>
<organism evidence="3">
    <name type="scientific">Schizophyllum commune (strain H4-8 / FGSC 9210)</name>
    <name type="common">Split gill fungus</name>
    <dbReference type="NCBI Taxonomy" id="578458"/>
    <lineage>
        <taxon>Eukaryota</taxon>
        <taxon>Fungi</taxon>
        <taxon>Dikarya</taxon>
        <taxon>Basidiomycota</taxon>
        <taxon>Agaricomycotina</taxon>
        <taxon>Agaricomycetes</taxon>
        <taxon>Agaricomycetidae</taxon>
        <taxon>Agaricales</taxon>
        <taxon>Schizophyllaceae</taxon>
        <taxon>Schizophyllum</taxon>
    </lineage>
</organism>
<feature type="non-terminal residue" evidence="2">
    <location>
        <position position="629"/>
    </location>
</feature>
<gene>
    <name evidence="2" type="ORF">SCHCODRAFT_105132</name>
</gene>
<dbReference type="AlphaFoldDB" id="D8PVB0"/>
<dbReference type="OMA" id="FFRIQDE"/>
<protein>
    <submittedName>
        <fullName evidence="2">Expressed protein</fullName>
    </submittedName>
</protein>
<dbReference type="STRING" id="578458.D8PVB0"/>
<dbReference type="EMBL" id="GL377303">
    <property type="protein sequence ID" value="EFJ00002.1"/>
    <property type="molecule type" value="Genomic_DNA"/>
</dbReference>
<sequence>MGYSKQHREWAPQPKQDQVIILRNIKRTDRQNIGYGNRLQWAIYDPDTRSMTHGTIGDEVAQSAILKGEFVSFSPFWHADEQETQYCAYLHQWWQEMRQEKNQEDQAGLASGRIIQIETPVSNPTQRQYHTGRPLLRIADLSFERCNSLHFFDCTVEVNALPDRLFRVLTFVQIVAVFSDKHPPNVYVTDYSSNGHLRTPTGAWVPERFDKLCFKIEMWDASRAAAEKLYPADYYTISNCRLKEDSLGYYEGRQQEAKFRKLNEADAESDPMLKELLERKRKWETTKNAAPAPEPESRAIGEVALNDFFDTVVEVLHVEGADLYVTDYSAHPDLQDLRYDPAWAAGLDGLVLKICTEQVQTKVAQGLSRGNFCRITNLRIVHSAVKGETIGKLGGNERKRIFRVNPALADRGFKELLNRKKQWENVHARQPDGEHLPAKGETPTNEGKRPVGTFFGPRKSSTSSSKPPAKAAGAVGLTFAELRDKPKSKIYTVVARATLAVDCKSWDDCIVRMCAQCQKEIPRIRRACLDCNDTDHEFVQVSDARLLLELTDTTGDTERVAVMSKLRPSLHTEVKASSQPERVFEEWLRPLTGDDLSKVQTADTPLADVVLLSKENETYCLVDYMLRRS</sequence>
<dbReference type="HOGENOM" id="CLU_427648_0_0_1"/>
<feature type="compositionally biased region" description="Basic and acidic residues" evidence="1">
    <location>
        <begin position="429"/>
        <end position="438"/>
    </location>
</feature>
<dbReference type="RefSeq" id="XP_003034904.1">
    <property type="nucleotide sequence ID" value="XM_003034858.1"/>
</dbReference>
<dbReference type="OrthoDB" id="2186770at2759"/>
<dbReference type="InterPro" id="IPR012340">
    <property type="entry name" value="NA-bd_OB-fold"/>
</dbReference>
<evidence type="ECO:0000313" key="2">
    <source>
        <dbReference type="EMBL" id="EFJ00002.1"/>
    </source>
</evidence>
<dbReference type="eggNOG" id="ENOG502SIDM">
    <property type="taxonomic scope" value="Eukaryota"/>
</dbReference>
<feature type="compositionally biased region" description="Low complexity" evidence="1">
    <location>
        <begin position="457"/>
        <end position="470"/>
    </location>
</feature>
<reference evidence="2 3" key="1">
    <citation type="journal article" date="2010" name="Nat. Biotechnol.">
        <title>Genome sequence of the model mushroom Schizophyllum commune.</title>
        <authorList>
            <person name="Ohm R.A."/>
            <person name="de Jong J.F."/>
            <person name="Lugones L.G."/>
            <person name="Aerts A."/>
            <person name="Kothe E."/>
            <person name="Stajich J.E."/>
            <person name="de Vries R.P."/>
            <person name="Record E."/>
            <person name="Levasseur A."/>
            <person name="Baker S.E."/>
            <person name="Bartholomew K.A."/>
            <person name="Coutinho P.M."/>
            <person name="Erdmann S."/>
            <person name="Fowler T.J."/>
            <person name="Gathman A.C."/>
            <person name="Lombard V."/>
            <person name="Henrissat B."/>
            <person name="Knabe N."/>
            <person name="Kuees U."/>
            <person name="Lilly W.W."/>
            <person name="Lindquist E."/>
            <person name="Lucas S."/>
            <person name="Magnuson J.K."/>
            <person name="Piumi F."/>
            <person name="Raudaskoski M."/>
            <person name="Salamov A."/>
            <person name="Schmutz J."/>
            <person name="Schwarze F.W.M.R."/>
            <person name="vanKuyk P.A."/>
            <person name="Horton J.S."/>
            <person name="Grigoriev I.V."/>
            <person name="Woesten H.A.B."/>
        </authorList>
    </citation>
    <scope>NUCLEOTIDE SEQUENCE [LARGE SCALE GENOMIC DNA]</scope>
    <source>
        <strain evidence="3">H4-8 / FGSC 9210</strain>
    </source>
</reference>
<keyword evidence="3" id="KW-1185">Reference proteome</keyword>
<dbReference type="GeneID" id="9595428"/>
<dbReference type="SUPFAM" id="SSF50249">
    <property type="entry name" value="Nucleic acid-binding proteins"/>
    <property type="match status" value="1"/>
</dbReference>
<dbReference type="Gene3D" id="2.40.50.140">
    <property type="entry name" value="Nucleic acid-binding proteins"/>
    <property type="match status" value="3"/>
</dbReference>
<dbReference type="KEGG" id="scm:SCHCO_02661944"/>
<dbReference type="VEuPathDB" id="FungiDB:SCHCODRAFT_02661944"/>